<feature type="non-terminal residue" evidence="1">
    <location>
        <position position="1"/>
    </location>
</feature>
<keyword evidence="2" id="KW-1185">Reference proteome</keyword>
<proteinExistence type="predicted"/>
<protein>
    <submittedName>
        <fullName evidence="1">Uncharacterized protein</fullName>
    </submittedName>
</protein>
<reference evidence="1 2" key="1">
    <citation type="journal article" date="2023" name="Plants (Basel)">
        <title>Bridging the Gap: Combining Genomics and Transcriptomics Approaches to Understand Stylosanthes scabra, an Orphan Legume from the Brazilian Caatinga.</title>
        <authorList>
            <person name="Ferreira-Neto J.R.C."/>
            <person name="da Silva M.D."/>
            <person name="Binneck E."/>
            <person name="de Melo N.F."/>
            <person name="da Silva R.H."/>
            <person name="de Melo A.L.T.M."/>
            <person name="Pandolfi V."/>
            <person name="Bustamante F.O."/>
            <person name="Brasileiro-Vidal A.C."/>
            <person name="Benko-Iseppon A.M."/>
        </authorList>
    </citation>
    <scope>NUCLEOTIDE SEQUENCE [LARGE SCALE GENOMIC DNA]</scope>
    <source>
        <tissue evidence="1">Leaves</tissue>
    </source>
</reference>
<dbReference type="Proteomes" id="UP001341840">
    <property type="component" value="Unassembled WGS sequence"/>
</dbReference>
<evidence type="ECO:0000313" key="1">
    <source>
        <dbReference type="EMBL" id="MED6119485.1"/>
    </source>
</evidence>
<dbReference type="EMBL" id="JASCZI010030239">
    <property type="protein sequence ID" value="MED6119485.1"/>
    <property type="molecule type" value="Genomic_DNA"/>
</dbReference>
<gene>
    <name evidence="1" type="ORF">PIB30_012392</name>
</gene>
<name>A0ABU6R4Z5_9FABA</name>
<accession>A0ABU6R4Z5</accession>
<organism evidence="1 2">
    <name type="scientific">Stylosanthes scabra</name>
    <dbReference type="NCBI Taxonomy" id="79078"/>
    <lineage>
        <taxon>Eukaryota</taxon>
        <taxon>Viridiplantae</taxon>
        <taxon>Streptophyta</taxon>
        <taxon>Embryophyta</taxon>
        <taxon>Tracheophyta</taxon>
        <taxon>Spermatophyta</taxon>
        <taxon>Magnoliopsida</taxon>
        <taxon>eudicotyledons</taxon>
        <taxon>Gunneridae</taxon>
        <taxon>Pentapetalae</taxon>
        <taxon>rosids</taxon>
        <taxon>fabids</taxon>
        <taxon>Fabales</taxon>
        <taxon>Fabaceae</taxon>
        <taxon>Papilionoideae</taxon>
        <taxon>50 kb inversion clade</taxon>
        <taxon>dalbergioids sensu lato</taxon>
        <taxon>Dalbergieae</taxon>
        <taxon>Pterocarpus clade</taxon>
        <taxon>Stylosanthes</taxon>
    </lineage>
</organism>
<evidence type="ECO:0000313" key="2">
    <source>
        <dbReference type="Proteomes" id="UP001341840"/>
    </source>
</evidence>
<comment type="caution">
    <text evidence="1">The sequence shown here is derived from an EMBL/GenBank/DDBJ whole genome shotgun (WGS) entry which is preliminary data.</text>
</comment>
<sequence>DLDLSVEDVIIQNQWNLNHLGTHIPRHMLSSVIQSIQIPSFNNITDGWCLWPAGSKTYLARDILLIANWIVDSNSSTNERRV</sequence>